<proteinExistence type="predicted"/>
<comment type="caution">
    <text evidence="2">The sequence shown here is derived from an EMBL/GenBank/DDBJ whole genome shotgun (WGS) entry which is preliminary data.</text>
</comment>
<evidence type="ECO:0000313" key="2">
    <source>
        <dbReference type="EMBL" id="KTC99982.1"/>
    </source>
</evidence>
<name>A0A0W0TWZ2_LEGER</name>
<keyword evidence="3" id="KW-1185">Reference proteome</keyword>
<dbReference type="EMBL" id="LNYA01000001">
    <property type="protein sequence ID" value="KTC99982.1"/>
    <property type="molecule type" value="Genomic_DNA"/>
</dbReference>
<feature type="chain" id="PRO_5006913486" description="Secreted protein" evidence="1">
    <location>
        <begin position="21"/>
        <end position="139"/>
    </location>
</feature>
<dbReference type="STRING" id="448.Lery_0092"/>
<evidence type="ECO:0008006" key="4">
    <source>
        <dbReference type="Google" id="ProtNLM"/>
    </source>
</evidence>
<gene>
    <name evidence="2" type="ORF">Lery_0092</name>
</gene>
<dbReference type="PATRIC" id="fig|448.7.peg.95"/>
<dbReference type="AlphaFoldDB" id="A0A0W0TWZ2"/>
<dbReference type="OrthoDB" id="5637477at2"/>
<dbReference type="RefSeq" id="WP_058525279.1">
    <property type="nucleotide sequence ID" value="NZ_CAAAHY010000004.1"/>
</dbReference>
<keyword evidence="1" id="KW-0732">Signal</keyword>
<feature type="signal peptide" evidence="1">
    <location>
        <begin position="1"/>
        <end position="20"/>
    </location>
</feature>
<protein>
    <recommendedName>
        <fullName evidence="4">Secreted protein</fullName>
    </recommendedName>
</protein>
<evidence type="ECO:0000256" key="1">
    <source>
        <dbReference type="SAM" id="SignalP"/>
    </source>
</evidence>
<organism evidence="2 3">
    <name type="scientific">Legionella erythra</name>
    <dbReference type="NCBI Taxonomy" id="448"/>
    <lineage>
        <taxon>Bacteria</taxon>
        <taxon>Pseudomonadati</taxon>
        <taxon>Pseudomonadota</taxon>
        <taxon>Gammaproteobacteria</taxon>
        <taxon>Legionellales</taxon>
        <taxon>Legionellaceae</taxon>
        <taxon>Legionella</taxon>
    </lineage>
</organism>
<dbReference type="Proteomes" id="UP000054773">
    <property type="component" value="Unassembled WGS sequence"/>
</dbReference>
<accession>A0A0W0TWZ2</accession>
<reference evidence="2 3" key="1">
    <citation type="submission" date="2015-11" db="EMBL/GenBank/DDBJ databases">
        <title>Genomic analysis of 38 Legionella species identifies large and diverse effector repertoires.</title>
        <authorList>
            <person name="Burstein D."/>
            <person name="Amaro F."/>
            <person name="Zusman T."/>
            <person name="Lifshitz Z."/>
            <person name="Cohen O."/>
            <person name="Gilbert J.A."/>
            <person name="Pupko T."/>
            <person name="Shuman H.A."/>
            <person name="Segal G."/>
        </authorList>
    </citation>
    <scope>NUCLEOTIDE SEQUENCE [LARGE SCALE GENOMIC DNA]</scope>
    <source>
        <strain evidence="2 3">SE-32A-C8</strain>
    </source>
</reference>
<sequence>MKLKSLLFVCCLGLLSSAFAQNRHVHPQAKPADVKAVAGAKNAMLPGYCEIEIINDSYDNLSVFGQFDDGSYLNGFNIYRFDAPHYVSLYYYGYCHAWMNLYIKTFSGYSVYAGYTPVNSTIRVVPYLKNQIKAEISTN</sequence>
<evidence type="ECO:0000313" key="3">
    <source>
        <dbReference type="Proteomes" id="UP000054773"/>
    </source>
</evidence>